<keyword evidence="2 8" id="KW-0479">Metal-binding</keyword>
<evidence type="ECO:0000256" key="1">
    <source>
        <dbReference type="ARBA" id="ARBA00010716"/>
    </source>
</evidence>
<dbReference type="InterPro" id="IPR003764">
    <property type="entry name" value="GlcNAc_6-P_deAcase"/>
</dbReference>
<dbReference type="Gene3D" id="2.30.40.10">
    <property type="entry name" value="Urease, subunit C, domain 1"/>
    <property type="match status" value="1"/>
</dbReference>
<dbReference type="OrthoDB" id="9776488at2"/>
<dbReference type="PANTHER" id="PTHR11113:SF14">
    <property type="entry name" value="N-ACETYLGLUCOSAMINE-6-PHOSPHATE DEACETYLASE"/>
    <property type="match status" value="1"/>
</dbReference>
<comment type="similarity">
    <text evidence="1 5">Belongs to the metallo-dependent hydrolases superfamily. NagA family.</text>
</comment>
<evidence type="ECO:0000256" key="7">
    <source>
        <dbReference type="PIRSR" id="PIRSR038994-2"/>
    </source>
</evidence>
<keyword evidence="4 5" id="KW-0119">Carbohydrate metabolism</keyword>
<organism evidence="10 11">
    <name type="scientific">Rhizobium oryziradicis</name>
    <dbReference type="NCBI Taxonomy" id="1867956"/>
    <lineage>
        <taxon>Bacteria</taxon>
        <taxon>Pseudomonadati</taxon>
        <taxon>Pseudomonadota</taxon>
        <taxon>Alphaproteobacteria</taxon>
        <taxon>Hyphomicrobiales</taxon>
        <taxon>Rhizobiaceae</taxon>
        <taxon>Rhizobium/Agrobacterium group</taxon>
        <taxon>Rhizobium</taxon>
    </lineage>
</organism>
<name>A0A1Q8ZKN4_9HYPH</name>
<feature type="binding site" evidence="7">
    <location>
        <begin position="310"/>
        <end position="312"/>
    </location>
    <ligand>
        <name>substrate</name>
    </ligand>
</feature>
<dbReference type="STRING" id="1867956.BJF95_12915"/>
<evidence type="ECO:0000313" key="10">
    <source>
        <dbReference type="EMBL" id="OLP42341.1"/>
    </source>
</evidence>
<sequence>MTATFAVTGGKIFDGNRFLDQAAMVVSKGKIVSIDGESALPAGISRIDADGALIVPGFIDLQVNGGGGVLLNNQPDLDGIRTICTTHARYGTTALLPTLITDHASVRDQTLLAAQAAFAAQVPGFLGLHLEGPHLSLSRKGTHDPALIRPMNEDDLKALCHAAGRFGISLITIAPENVTTDQVKALREAGYTISLGHTDVQCADVAAYVAAGASMVTHLFNAMSQLGNREPGLVGAALETPALSCGLIADGFHVDPVSMTIALRAKTGPGRIFLVTDAMSSIGTDETGFMLNGRQIYRKDGRLTLADGTLAGADIDMLSCVRFAHHHLHLPLTEALKMASLYPAQAINCNQKGQLAAGLDADFLLLSPEIELLSTWIGGNCVHSNAPMMEPVQS</sequence>
<evidence type="ECO:0000256" key="3">
    <source>
        <dbReference type="ARBA" id="ARBA00022801"/>
    </source>
</evidence>
<feature type="binding site" evidence="8">
    <location>
        <position position="218"/>
    </location>
    <ligand>
        <name>Zn(2+)</name>
        <dbReference type="ChEBI" id="CHEBI:29105"/>
    </ligand>
</feature>
<comment type="caution">
    <text evidence="10">The sequence shown here is derived from an EMBL/GenBank/DDBJ whole genome shotgun (WGS) entry which is preliminary data.</text>
</comment>
<feature type="binding site" evidence="8">
    <location>
        <position position="131"/>
    </location>
    <ligand>
        <name>Zn(2+)</name>
        <dbReference type="ChEBI" id="CHEBI:29105"/>
    </ligand>
</feature>
<dbReference type="Pfam" id="PF01979">
    <property type="entry name" value="Amidohydro_1"/>
    <property type="match status" value="1"/>
</dbReference>
<dbReference type="AlphaFoldDB" id="A0A1Q8ZKN4"/>
<comment type="cofactor">
    <cofactor evidence="8">
        <name>a divalent metal cation</name>
        <dbReference type="ChEBI" id="CHEBI:60240"/>
    </cofactor>
    <text evidence="8">Binds 1 divalent metal cation per subunit.</text>
</comment>
<keyword evidence="11" id="KW-1185">Reference proteome</keyword>
<dbReference type="GO" id="GO:0008448">
    <property type="term" value="F:N-acetylglucosamine-6-phosphate deacetylase activity"/>
    <property type="evidence" value="ECO:0007669"/>
    <property type="project" value="InterPro"/>
</dbReference>
<dbReference type="PANTHER" id="PTHR11113">
    <property type="entry name" value="N-ACETYLGLUCOSAMINE-6-PHOSPHATE DEACETYLASE"/>
    <property type="match status" value="1"/>
</dbReference>
<evidence type="ECO:0000313" key="11">
    <source>
        <dbReference type="Proteomes" id="UP000186894"/>
    </source>
</evidence>
<feature type="domain" description="Amidohydrolase-related" evidence="9">
    <location>
        <begin position="54"/>
        <end position="380"/>
    </location>
</feature>
<dbReference type="SUPFAM" id="SSF51338">
    <property type="entry name" value="Composite domain of metallo-dependent hydrolases"/>
    <property type="match status" value="1"/>
</dbReference>
<gene>
    <name evidence="10" type="ORF">BJF95_12915</name>
</gene>
<accession>A0A1Q8ZKN4</accession>
<dbReference type="NCBIfam" id="TIGR00221">
    <property type="entry name" value="nagA"/>
    <property type="match status" value="1"/>
</dbReference>
<dbReference type="InterPro" id="IPR006680">
    <property type="entry name" value="Amidohydro-rel"/>
</dbReference>
<dbReference type="Gene3D" id="3.20.20.140">
    <property type="entry name" value="Metal-dependent hydrolases"/>
    <property type="match status" value="1"/>
</dbReference>
<dbReference type="PIRSF" id="PIRSF038994">
    <property type="entry name" value="NagA"/>
    <property type="match status" value="1"/>
</dbReference>
<evidence type="ECO:0000256" key="8">
    <source>
        <dbReference type="PIRSR" id="PIRSR038994-3"/>
    </source>
</evidence>
<feature type="active site" description="Proton donor/acceptor" evidence="6">
    <location>
        <position position="277"/>
    </location>
</feature>
<dbReference type="GO" id="GO:0006046">
    <property type="term" value="P:N-acetylglucosamine catabolic process"/>
    <property type="evidence" value="ECO:0007669"/>
    <property type="project" value="TreeGrafter"/>
</dbReference>
<dbReference type="CDD" id="cd00854">
    <property type="entry name" value="NagA"/>
    <property type="match status" value="1"/>
</dbReference>
<keyword evidence="3 5" id="KW-0378">Hydrolase</keyword>
<evidence type="ECO:0000256" key="6">
    <source>
        <dbReference type="PIRSR" id="PIRSR038994-1"/>
    </source>
</evidence>
<dbReference type="GO" id="GO:0046872">
    <property type="term" value="F:metal ion binding"/>
    <property type="evidence" value="ECO:0007669"/>
    <property type="project" value="UniProtKB-KW"/>
</dbReference>
<protein>
    <submittedName>
        <fullName evidence="10">N-acetylglucosamine-6-phosphate deacetylase</fullName>
    </submittedName>
</protein>
<dbReference type="InterPro" id="IPR032466">
    <property type="entry name" value="Metal_Hydrolase"/>
</dbReference>
<dbReference type="InterPro" id="IPR011059">
    <property type="entry name" value="Metal-dep_hydrolase_composite"/>
</dbReference>
<evidence type="ECO:0000256" key="2">
    <source>
        <dbReference type="ARBA" id="ARBA00022723"/>
    </source>
</evidence>
<evidence type="ECO:0000256" key="5">
    <source>
        <dbReference type="PIRNR" id="PIRNR038994"/>
    </source>
</evidence>
<dbReference type="RefSeq" id="WP_075641813.1">
    <property type="nucleotide sequence ID" value="NZ_MKIM01000033.1"/>
</dbReference>
<evidence type="ECO:0000259" key="9">
    <source>
        <dbReference type="Pfam" id="PF01979"/>
    </source>
</evidence>
<feature type="binding site" evidence="7">
    <location>
        <position position="142"/>
    </location>
    <ligand>
        <name>substrate</name>
    </ligand>
</feature>
<proteinExistence type="inferred from homology"/>
<dbReference type="Proteomes" id="UP000186894">
    <property type="component" value="Unassembled WGS sequence"/>
</dbReference>
<feature type="binding site" evidence="7">
    <location>
        <begin position="221"/>
        <end position="222"/>
    </location>
    <ligand>
        <name>substrate</name>
    </ligand>
</feature>
<feature type="binding site" evidence="7">
    <location>
        <position position="253"/>
    </location>
    <ligand>
        <name>substrate</name>
    </ligand>
</feature>
<reference evidence="10 11" key="1">
    <citation type="submission" date="2016-09" db="EMBL/GenBank/DDBJ databases">
        <title>Rhizobium oryziradicis sp. nov., isolated from the root of rice.</title>
        <authorList>
            <person name="Zhao J."/>
            <person name="Zhang X."/>
        </authorList>
    </citation>
    <scope>NUCLEOTIDE SEQUENCE [LARGE SCALE GENOMIC DNA]</scope>
    <source>
        <strain evidence="10 11">N19</strain>
    </source>
</reference>
<evidence type="ECO:0000256" key="4">
    <source>
        <dbReference type="ARBA" id="ARBA00023277"/>
    </source>
</evidence>
<feature type="binding site" evidence="8">
    <location>
        <position position="197"/>
    </location>
    <ligand>
        <name>Zn(2+)</name>
        <dbReference type="ChEBI" id="CHEBI:29105"/>
    </ligand>
</feature>
<feature type="binding site" evidence="7">
    <location>
        <position position="229"/>
    </location>
    <ligand>
        <name>substrate</name>
    </ligand>
</feature>
<dbReference type="EMBL" id="MKIM01000033">
    <property type="protein sequence ID" value="OLP42341.1"/>
    <property type="molecule type" value="Genomic_DNA"/>
</dbReference>
<dbReference type="SUPFAM" id="SSF51556">
    <property type="entry name" value="Metallo-dependent hydrolases"/>
    <property type="match status" value="1"/>
</dbReference>